<comment type="catalytic activity">
    <reaction evidence="14">
        <text>3'-phosphoadenylyl sulfate + H2O = adenosine 5'-phosphosulfate + phosphate</text>
        <dbReference type="Rhea" id="RHEA:77639"/>
        <dbReference type="ChEBI" id="CHEBI:15377"/>
        <dbReference type="ChEBI" id="CHEBI:43474"/>
        <dbReference type="ChEBI" id="CHEBI:58243"/>
        <dbReference type="ChEBI" id="CHEBI:58339"/>
        <dbReference type="EC" id="3.1.3.7"/>
    </reaction>
    <physiologicalReaction direction="left-to-right" evidence="14">
        <dbReference type="Rhea" id="RHEA:77640"/>
    </physiologicalReaction>
</comment>
<evidence type="ECO:0000256" key="12">
    <source>
        <dbReference type="ARBA" id="ARBA00044478"/>
    </source>
</evidence>
<dbReference type="GO" id="GO:0046872">
    <property type="term" value="F:metal ion binding"/>
    <property type="evidence" value="ECO:0007669"/>
    <property type="project" value="UniProtKB-KW"/>
</dbReference>
<comment type="catalytic activity">
    <reaction evidence="11">
        <text>adenosine 2',5'-bisphosphate + H2O = AMP + phosphate</text>
        <dbReference type="Rhea" id="RHEA:77643"/>
        <dbReference type="ChEBI" id="CHEBI:15377"/>
        <dbReference type="ChEBI" id="CHEBI:43474"/>
        <dbReference type="ChEBI" id="CHEBI:194156"/>
        <dbReference type="ChEBI" id="CHEBI:456215"/>
        <dbReference type="EC" id="3.1.3.7"/>
    </reaction>
    <physiologicalReaction direction="left-to-right" evidence="11">
        <dbReference type="Rhea" id="RHEA:77644"/>
    </physiologicalReaction>
</comment>
<accession>E0VSL4</accession>
<dbReference type="EMBL" id="AAZO01005144">
    <property type="status" value="NOT_ANNOTATED_CDS"/>
    <property type="molecule type" value="Genomic_DNA"/>
</dbReference>
<dbReference type="InterPro" id="IPR000760">
    <property type="entry name" value="Inositol_monophosphatase-like"/>
</dbReference>
<reference evidence="19" key="1">
    <citation type="submission" date="2007-04" db="EMBL/GenBank/DDBJ databases">
        <title>Annotation of Pediculus humanus corporis strain USDA.</title>
        <authorList>
            <person name="Kirkness E."/>
            <person name="Hannick L."/>
            <person name="Hass B."/>
            <person name="Bruggner R."/>
            <person name="Lawson D."/>
            <person name="Bidwell S."/>
            <person name="Joardar V."/>
            <person name="Caler E."/>
            <person name="Walenz B."/>
            <person name="Inman J."/>
            <person name="Schobel S."/>
            <person name="Galinsky K."/>
            <person name="Amedeo P."/>
            <person name="Strausberg R."/>
        </authorList>
    </citation>
    <scope>NUCLEOTIDE SEQUENCE</scope>
    <source>
        <strain evidence="19">USDA</strain>
    </source>
</reference>
<dbReference type="STRING" id="121224.E0VSL4"/>
<evidence type="ECO:0000256" key="18">
    <source>
        <dbReference type="PIRSR" id="PIRSR600760-2"/>
    </source>
</evidence>
<dbReference type="Gene3D" id="3.40.190.80">
    <property type="match status" value="1"/>
</dbReference>
<dbReference type="PROSITE" id="PS00629">
    <property type="entry name" value="IMP_1"/>
    <property type="match status" value="1"/>
</dbReference>
<keyword evidence="7 18" id="KW-0460">Magnesium</keyword>
<name>E0VSL4_PEDHC</name>
<comment type="similarity">
    <text evidence="2">Belongs to the inositol monophosphatase superfamily.</text>
</comment>
<keyword evidence="5 18" id="KW-0479">Metal-binding</keyword>
<reference evidence="20" key="3">
    <citation type="submission" date="2021-02" db="UniProtKB">
        <authorList>
            <consortium name="EnsemblMetazoa"/>
        </authorList>
    </citation>
    <scope>IDENTIFICATION</scope>
    <source>
        <strain evidence="20">USDA</strain>
    </source>
</reference>
<dbReference type="HOGENOM" id="CLU_034742_2_0_1"/>
<feature type="binding site" evidence="18">
    <location>
        <position position="73"/>
    </location>
    <ligand>
        <name>Mg(2+)</name>
        <dbReference type="ChEBI" id="CHEBI:18420"/>
        <label>1</label>
        <note>catalytic</note>
    </ligand>
</feature>
<evidence type="ECO:0000256" key="2">
    <source>
        <dbReference type="ARBA" id="ARBA00009759"/>
    </source>
</evidence>
<evidence type="ECO:0000256" key="7">
    <source>
        <dbReference type="ARBA" id="ARBA00022842"/>
    </source>
</evidence>
<dbReference type="GO" id="GO:0004441">
    <property type="term" value="F:inositol-1,4-bisphosphate 1-phosphatase activity"/>
    <property type="evidence" value="ECO:0007669"/>
    <property type="project" value="UniProtKB-EC"/>
</dbReference>
<keyword evidence="21" id="KW-1185">Reference proteome</keyword>
<dbReference type="AlphaFoldDB" id="E0VSL4"/>
<evidence type="ECO:0000256" key="16">
    <source>
        <dbReference type="ARBA" id="ARBA00044544"/>
    </source>
</evidence>
<dbReference type="CDD" id="cd01640">
    <property type="entry name" value="IPPase"/>
    <property type="match status" value="1"/>
</dbReference>
<dbReference type="EC" id="3.1.3.7" evidence="3"/>
<keyword evidence="4" id="KW-0452">Lithium</keyword>
<evidence type="ECO:0000313" key="21">
    <source>
        <dbReference type="Proteomes" id="UP000009046"/>
    </source>
</evidence>
<dbReference type="FunFam" id="3.30.540.10:FF:000023">
    <property type="entry name" value="Protein CBR-TAG-231"/>
    <property type="match status" value="1"/>
</dbReference>
<keyword evidence="6 19" id="KW-0378">Hydrolase</keyword>
<dbReference type="SUPFAM" id="SSF56655">
    <property type="entry name" value="Carbohydrate phosphatase"/>
    <property type="match status" value="1"/>
</dbReference>
<dbReference type="InParanoid" id="E0VSL4"/>
<dbReference type="eggNOG" id="KOG3099">
    <property type="taxonomic scope" value="Eukaryota"/>
</dbReference>
<dbReference type="PANTHER" id="PTHR43028:SF5">
    <property type="entry name" value="3'(2'),5'-BISPHOSPHATE NUCLEOTIDASE 1"/>
    <property type="match status" value="1"/>
</dbReference>
<feature type="binding site" evidence="18">
    <location>
        <position position="245"/>
    </location>
    <ligand>
        <name>Mg(2+)</name>
        <dbReference type="ChEBI" id="CHEBI:18420"/>
        <label>1</label>
        <note>catalytic</note>
    </ligand>
</feature>
<dbReference type="VEuPathDB" id="VectorBase:PHUM420280"/>
<dbReference type="CTD" id="8234487"/>
<dbReference type="GeneID" id="8234487"/>
<evidence type="ECO:0000256" key="3">
    <source>
        <dbReference type="ARBA" id="ARBA00012633"/>
    </source>
</evidence>
<evidence type="ECO:0000256" key="9">
    <source>
        <dbReference type="ARBA" id="ARBA00041815"/>
    </source>
</evidence>
<dbReference type="EMBL" id="DS235751">
    <property type="protein sequence ID" value="EEB16370.1"/>
    <property type="molecule type" value="Genomic_DNA"/>
</dbReference>
<evidence type="ECO:0000313" key="19">
    <source>
        <dbReference type="EMBL" id="EEB16370.1"/>
    </source>
</evidence>
<dbReference type="FunFam" id="3.40.190.80:FF:000006">
    <property type="entry name" value="Bisphosphate nucleotidase 1"/>
    <property type="match status" value="1"/>
</dbReference>
<comment type="catalytic activity">
    <reaction evidence="12">
        <text>1D-myo-inositol 1,4-bisphosphate + H2O = 1D-myo-inositol 4-phosphate + phosphate</text>
        <dbReference type="Rhea" id="RHEA:15553"/>
        <dbReference type="ChEBI" id="CHEBI:15377"/>
        <dbReference type="ChEBI" id="CHEBI:43474"/>
        <dbReference type="ChEBI" id="CHEBI:58282"/>
        <dbReference type="ChEBI" id="CHEBI:58469"/>
        <dbReference type="EC" id="3.1.3.57"/>
    </reaction>
    <physiologicalReaction direction="left-to-right" evidence="12">
        <dbReference type="Rhea" id="RHEA:15554"/>
    </physiologicalReaction>
</comment>
<dbReference type="Pfam" id="PF00459">
    <property type="entry name" value="Inositol_P"/>
    <property type="match status" value="1"/>
</dbReference>
<protein>
    <recommendedName>
        <fullName evidence="8">3'(2'),5'-bisphosphate nucleotidase 1</fullName>
        <ecNumber evidence="15">3.1.3.57</ecNumber>
        <ecNumber evidence="3">3.1.3.7</ecNumber>
    </recommendedName>
    <alternativeName>
        <fullName evidence="16">3'-phosphoadenosine 5'-phosphate phosphatase</fullName>
    </alternativeName>
    <alternativeName>
        <fullName evidence="9">Bisphosphate 3'-nucleotidase 1</fullName>
    </alternativeName>
    <alternativeName>
        <fullName evidence="17">Inositol-polyphosphate 1-phosphatase</fullName>
    </alternativeName>
</protein>
<dbReference type="KEGG" id="phu:Phum_PHUM420280"/>
<dbReference type="PROSITE" id="PS00630">
    <property type="entry name" value="IMP_2"/>
    <property type="match status" value="1"/>
</dbReference>
<dbReference type="FunCoup" id="E0VSL4">
    <property type="interactions" value="862"/>
</dbReference>
<dbReference type="InterPro" id="IPR050725">
    <property type="entry name" value="CysQ/Inositol_MonoPase"/>
</dbReference>
<evidence type="ECO:0000256" key="4">
    <source>
        <dbReference type="ARBA" id="ARBA00022671"/>
    </source>
</evidence>
<evidence type="ECO:0000256" key="8">
    <source>
        <dbReference type="ARBA" id="ARBA00040342"/>
    </source>
</evidence>
<evidence type="ECO:0000256" key="17">
    <source>
        <dbReference type="ARBA" id="ARBA00044554"/>
    </source>
</evidence>
<evidence type="ECO:0000256" key="15">
    <source>
        <dbReference type="ARBA" id="ARBA00044519"/>
    </source>
</evidence>
<evidence type="ECO:0000256" key="10">
    <source>
        <dbReference type="ARBA" id="ARBA00044465"/>
    </source>
</evidence>
<feature type="binding site" evidence="18">
    <location>
        <position position="119"/>
    </location>
    <ligand>
        <name>Mg(2+)</name>
        <dbReference type="ChEBI" id="CHEBI:18420"/>
        <label>1</label>
        <note>catalytic</note>
    </ligand>
</feature>
<gene>
    <name evidence="20" type="primary">8234487</name>
    <name evidence="19" type="ORF">Phum_PHUM420280</name>
</gene>
<dbReference type="Gene3D" id="3.30.540.10">
    <property type="entry name" value="Fructose-1,6-Bisphosphatase, subunit A, domain 1"/>
    <property type="match status" value="1"/>
</dbReference>
<comment type="catalytic activity">
    <reaction evidence="10">
        <text>1D-myo-inositol 1,3,4-trisphosphate + H2O = 1D-myo-inositol 3,4-bisphosphate + phosphate</text>
        <dbReference type="Rhea" id="RHEA:70319"/>
        <dbReference type="ChEBI" id="CHEBI:15377"/>
        <dbReference type="ChEBI" id="CHEBI:43474"/>
        <dbReference type="ChEBI" id="CHEBI:58414"/>
        <dbReference type="ChEBI" id="CHEBI:83241"/>
    </reaction>
    <physiologicalReaction direction="left-to-right" evidence="10">
        <dbReference type="Rhea" id="RHEA:70320"/>
    </physiologicalReaction>
</comment>
<proteinExistence type="inferred from homology"/>
<dbReference type="RefSeq" id="XP_002429108.1">
    <property type="nucleotide sequence ID" value="XM_002429063.1"/>
</dbReference>
<dbReference type="PANTHER" id="PTHR43028">
    <property type="entry name" value="3'(2'),5'-BISPHOSPHATE NUCLEOTIDASE 1"/>
    <property type="match status" value="1"/>
</dbReference>
<dbReference type="OrthoDB" id="411145at2759"/>
<dbReference type="GO" id="GO:0046854">
    <property type="term" value="P:phosphatidylinositol phosphate biosynthetic process"/>
    <property type="evidence" value="ECO:0007669"/>
    <property type="project" value="InterPro"/>
</dbReference>
<evidence type="ECO:0000256" key="5">
    <source>
        <dbReference type="ARBA" id="ARBA00022723"/>
    </source>
</evidence>
<dbReference type="EnsemblMetazoa" id="PHUM420280-RA">
    <property type="protein sequence ID" value="PHUM420280-PA"/>
    <property type="gene ID" value="PHUM420280"/>
</dbReference>
<evidence type="ECO:0000256" key="13">
    <source>
        <dbReference type="ARBA" id="ARBA00044479"/>
    </source>
</evidence>
<dbReference type="GO" id="GO:0008441">
    <property type="term" value="F:3'(2'),5'-bisphosphate nucleotidase activity"/>
    <property type="evidence" value="ECO:0007669"/>
    <property type="project" value="UniProtKB-EC"/>
</dbReference>
<evidence type="ECO:0000313" key="20">
    <source>
        <dbReference type="EnsemblMetazoa" id="PHUM420280-PA"/>
    </source>
</evidence>
<feature type="binding site" evidence="18">
    <location>
        <position position="116"/>
    </location>
    <ligand>
        <name>Mg(2+)</name>
        <dbReference type="ChEBI" id="CHEBI:18420"/>
        <label>1</label>
        <note>catalytic</note>
    </ligand>
</feature>
<dbReference type="EC" id="3.1.3.57" evidence="15"/>
<comment type="cofactor">
    <cofactor evidence="1 18">
        <name>Mg(2+)</name>
        <dbReference type="ChEBI" id="CHEBI:18420"/>
    </cofactor>
</comment>
<dbReference type="InterPro" id="IPR020583">
    <property type="entry name" value="Inositol_monoP_metal-BS"/>
</dbReference>
<evidence type="ECO:0000256" key="11">
    <source>
        <dbReference type="ARBA" id="ARBA00044466"/>
    </source>
</evidence>
<feature type="binding site" evidence="18">
    <location>
        <position position="118"/>
    </location>
    <ligand>
        <name>Mg(2+)</name>
        <dbReference type="ChEBI" id="CHEBI:18420"/>
        <label>1</label>
        <note>catalytic</note>
    </ligand>
</feature>
<reference evidence="19" key="2">
    <citation type="submission" date="2007-04" db="EMBL/GenBank/DDBJ databases">
        <title>The genome of the human body louse.</title>
        <authorList>
            <consortium name="The Human Body Louse Genome Consortium"/>
            <person name="Kirkness E."/>
            <person name="Walenz B."/>
            <person name="Hass B."/>
            <person name="Bruggner R."/>
            <person name="Strausberg R."/>
        </authorList>
    </citation>
    <scope>NUCLEOTIDE SEQUENCE</scope>
    <source>
        <strain evidence="19">USDA</strain>
    </source>
</reference>
<evidence type="ECO:0000256" key="14">
    <source>
        <dbReference type="ARBA" id="ARBA00044484"/>
    </source>
</evidence>
<dbReference type="Proteomes" id="UP000009046">
    <property type="component" value="Unassembled WGS sequence"/>
</dbReference>
<evidence type="ECO:0000256" key="1">
    <source>
        <dbReference type="ARBA" id="ARBA00001946"/>
    </source>
</evidence>
<comment type="catalytic activity">
    <reaction evidence="13">
        <text>adenosine 3',5'-bisphosphate + H2O = AMP + phosphate</text>
        <dbReference type="Rhea" id="RHEA:10040"/>
        <dbReference type="ChEBI" id="CHEBI:15377"/>
        <dbReference type="ChEBI" id="CHEBI:43474"/>
        <dbReference type="ChEBI" id="CHEBI:58343"/>
        <dbReference type="ChEBI" id="CHEBI:456215"/>
        <dbReference type="EC" id="3.1.3.7"/>
    </reaction>
    <physiologicalReaction direction="left-to-right" evidence="13">
        <dbReference type="Rhea" id="RHEA:10041"/>
    </physiologicalReaction>
</comment>
<dbReference type="InterPro" id="IPR020550">
    <property type="entry name" value="Inositol_monophosphatase_CS"/>
</dbReference>
<organism>
    <name type="scientific">Pediculus humanus subsp. corporis</name>
    <name type="common">Body louse</name>
    <dbReference type="NCBI Taxonomy" id="121224"/>
    <lineage>
        <taxon>Eukaryota</taxon>
        <taxon>Metazoa</taxon>
        <taxon>Ecdysozoa</taxon>
        <taxon>Arthropoda</taxon>
        <taxon>Hexapoda</taxon>
        <taxon>Insecta</taxon>
        <taxon>Pterygota</taxon>
        <taxon>Neoptera</taxon>
        <taxon>Paraneoptera</taxon>
        <taxon>Psocodea</taxon>
        <taxon>Troctomorpha</taxon>
        <taxon>Phthiraptera</taxon>
        <taxon>Anoplura</taxon>
        <taxon>Pediculidae</taxon>
        <taxon>Pediculus</taxon>
    </lineage>
</organism>
<evidence type="ECO:0000256" key="6">
    <source>
        <dbReference type="ARBA" id="ARBA00022801"/>
    </source>
</evidence>
<dbReference type="OMA" id="QTEADRC"/>
<sequence length="307" mass="33183">MAQNTPLLLRLVASSISAANHAGKIIRDVMSHGDLAIVEKGKNDLQTEADRSAQKCIIASLSKQFPSVHIIGEEGAINDDVPNEWITKEADKNVLELDCPRELSNISDSDVVLWVDPLDGTSEYTQGLLDHVTVLIGIAVGNEAVGGVIHQPYFNYKEDDKELGRTIWGIRGIGVGGFTPKSPPANQRIITTTRSHSNNVVNEAVDAMEPTDVVRVGGAGHKVMLLMEGKAHAYVFASNGSKRWDTCAPEAILRALGGELTDMAGNHYSYNKDTPHANTKGVLGTANKNDHEWYLKKVPKSVLSALS</sequence>